<gene>
    <name evidence="2" type="ORF">HOLleu_21970</name>
</gene>
<dbReference type="EMBL" id="JAIZAY010000010">
    <property type="protein sequence ID" value="KAJ8034937.1"/>
    <property type="molecule type" value="Genomic_DNA"/>
</dbReference>
<evidence type="ECO:0000313" key="2">
    <source>
        <dbReference type="EMBL" id="KAJ8034937.1"/>
    </source>
</evidence>
<dbReference type="Proteomes" id="UP001152320">
    <property type="component" value="Chromosome 10"/>
</dbReference>
<evidence type="ECO:0000313" key="3">
    <source>
        <dbReference type="Proteomes" id="UP001152320"/>
    </source>
</evidence>
<dbReference type="OrthoDB" id="10437383at2759"/>
<feature type="region of interest" description="Disordered" evidence="1">
    <location>
        <begin position="147"/>
        <end position="169"/>
    </location>
</feature>
<organism evidence="2 3">
    <name type="scientific">Holothuria leucospilota</name>
    <name type="common">Black long sea cucumber</name>
    <name type="synonym">Mertensiothuria leucospilota</name>
    <dbReference type="NCBI Taxonomy" id="206669"/>
    <lineage>
        <taxon>Eukaryota</taxon>
        <taxon>Metazoa</taxon>
        <taxon>Echinodermata</taxon>
        <taxon>Eleutherozoa</taxon>
        <taxon>Echinozoa</taxon>
        <taxon>Holothuroidea</taxon>
        <taxon>Aspidochirotacea</taxon>
        <taxon>Aspidochirotida</taxon>
        <taxon>Holothuriidae</taxon>
        <taxon>Holothuria</taxon>
    </lineage>
</organism>
<proteinExistence type="predicted"/>
<comment type="caution">
    <text evidence="2">The sequence shown here is derived from an EMBL/GenBank/DDBJ whole genome shotgun (WGS) entry which is preliminary data.</text>
</comment>
<sequence length="204" mass="23750">MESTLETFKLLRRLYEKRVRYRHHLTNYKTYRANNSVPKGLQIHVPTGLPLCDSGSYSNWKGILRKTSLKLMEVQIGNCRKTISELNYQIDSKTRKLKRELPKSELQNKLRLISQDCLRLSHSLNSRQQRKFQRDQITSNQVILTSNQVSPNSKKSRSRRFLRKPATDSPTVTNAVVTISCQLSEEENQTSFRRDSILPQTKAD</sequence>
<evidence type="ECO:0000256" key="1">
    <source>
        <dbReference type="SAM" id="MobiDB-lite"/>
    </source>
</evidence>
<protein>
    <submittedName>
        <fullName evidence="2">Uncharacterized protein</fullName>
    </submittedName>
</protein>
<keyword evidence="3" id="KW-1185">Reference proteome</keyword>
<name>A0A9Q1BY05_HOLLE</name>
<feature type="compositionally biased region" description="Basic residues" evidence="1">
    <location>
        <begin position="154"/>
        <end position="163"/>
    </location>
</feature>
<dbReference type="AlphaFoldDB" id="A0A9Q1BY05"/>
<reference evidence="2" key="1">
    <citation type="submission" date="2021-10" db="EMBL/GenBank/DDBJ databases">
        <title>Tropical sea cucumber genome reveals ecological adaptation and Cuvierian tubules defense mechanism.</title>
        <authorList>
            <person name="Chen T."/>
        </authorList>
    </citation>
    <scope>NUCLEOTIDE SEQUENCE</scope>
    <source>
        <strain evidence="2">Nanhai2018</strain>
        <tissue evidence="2">Muscle</tissue>
    </source>
</reference>
<accession>A0A9Q1BY05</accession>